<gene>
    <name evidence="2" type="ORF">AYL99_03194</name>
</gene>
<feature type="region of interest" description="Disordered" evidence="1">
    <location>
        <begin position="271"/>
        <end position="344"/>
    </location>
</feature>
<evidence type="ECO:0000313" key="3">
    <source>
        <dbReference type="Proteomes" id="UP000078343"/>
    </source>
</evidence>
<protein>
    <submittedName>
        <fullName evidence="2">Uncharacterized protein</fullName>
    </submittedName>
</protein>
<feature type="compositionally biased region" description="Low complexity" evidence="1">
    <location>
        <begin position="313"/>
        <end position="329"/>
    </location>
</feature>
<dbReference type="STRING" id="1367422.A0A178ZW65"/>
<dbReference type="RefSeq" id="XP_018697334.1">
    <property type="nucleotide sequence ID" value="XM_018834710.1"/>
</dbReference>
<evidence type="ECO:0000256" key="1">
    <source>
        <dbReference type="SAM" id="MobiDB-lite"/>
    </source>
</evidence>
<feature type="compositionally biased region" description="Low complexity" evidence="1">
    <location>
        <begin position="384"/>
        <end position="401"/>
    </location>
</feature>
<sequence length="532" mass="53260">MVPSATGTSDSSSRSFRVSPDQSTTSFLSNETAISAISGIPTSSTSSSPSNVTSSTSNITPTPTPTSSLITNTTLASHESTLAASSSQSTTSITYGTTTSSLSNVSSTTTTTLRSTTTIWSPPPFNVSCSYLTGSGCGPYNATAPAWATGRPSNGPLWTNVSSPAWGYTLPLETDTSSEGGGTVITITIEATPAPITPSPITPPPEEITVTAIVPENYNHTSSSTSGQGTTLLSGTGFETSAIWPAESAPITMTIVIGSNVTSVVSESQPLVSTTSPSNSSIVSAVSNPAATSGSGSQGASLTASESSTINATTTSTGSSPSNSTVTGSFNATTASAPGGNSGLPPASITSSPYWTNATSGTPCSLTPSYLWQDWNWTAPSAPTSAGNSDTANSTSTSTGSPARMSQPTAVSSSNATTNQPTPPSSTDTSPTGDNSTITSAGPPVGILPTPIPPASGQQTNGTAIPTTGDWFALSTFGDGSVLTTFVTHFGPAFSTSSEFGYNAAISSPSPVGHHIVVPPKKMAAWAKMDDV</sequence>
<comment type="caution">
    <text evidence="2">The sequence shown here is derived from an EMBL/GenBank/DDBJ whole genome shotgun (WGS) entry which is preliminary data.</text>
</comment>
<feature type="region of interest" description="Disordered" evidence="1">
    <location>
        <begin position="81"/>
        <end position="108"/>
    </location>
</feature>
<feature type="compositionally biased region" description="Low complexity" evidence="1">
    <location>
        <begin position="273"/>
        <end position="305"/>
    </location>
</feature>
<dbReference type="AlphaFoldDB" id="A0A178ZW65"/>
<accession>A0A178ZW65</accession>
<dbReference type="EMBL" id="LVYI01000002">
    <property type="protein sequence ID" value="OAP63967.1"/>
    <property type="molecule type" value="Genomic_DNA"/>
</dbReference>
<feature type="region of interest" description="Disordered" evidence="1">
    <location>
        <begin position="381"/>
        <end position="464"/>
    </location>
</feature>
<dbReference type="GeneID" id="30007364"/>
<evidence type="ECO:0000313" key="2">
    <source>
        <dbReference type="EMBL" id="OAP63967.1"/>
    </source>
</evidence>
<organism evidence="2 3">
    <name type="scientific">Fonsecaea erecta</name>
    <dbReference type="NCBI Taxonomy" id="1367422"/>
    <lineage>
        <taxon>Eukaryota</taxon>
        <taxon>Fungi</taxon>
        <taxon>Dikarya</taxon>
        <taxon>Ascomycota</taxon>
        <taxon>Pezizomycotina</taxon>
        <taxon>Eurotiomycetes</taxon>
        <taxon>Chaetothyriomycetidae</taxon>
        <taxon>Chaetothyriales</taxon>
        <taxon>Herpotrichiellaceae</taxon>
        <taxon>Fonsecaea</taxon>
    </lineage>
</organism>
<dbReference type="OrthoDB" id="4160054at2759"/>
<feature type="region of interest" description="Disordered" evidence="1">
    <location>
        <begin position="1"/>
        <end position="69"/>
    </location>
</feature>
<keyword evidence="3" id="KW-1185">Reference proteome</keyword>
<name>A0A178ZW65_9EURO</name>
<feature type="compositionally biased region" description="Low complexity" evidence="1">
    <location>
        <begin position="1"/>
        <end position="23"/>
    </location>
</feature>
<proteinExistence type="predicted"/>
<feature type="compositionally biased region" description="Low complexity" evidence="1">
    <location>
        <begin position="32"/>
        <end position="69"/>
    </location>
</feature>
<feature type="compositionally biased region" description="Low complexity" evidence="1">
    <location>
        <begin position="412"/>
        <end position="449"/>
    </location>
</feature>
<reference evidence="2 3" key="1">
    <citation type="submission" date="2016-04" db="EMBL/GenBank/DDBJ databases">
        <title>Draft genome of Fonsecaea erecta CBS 125763.</title>
        <authorList>
            <person name="Weiss V.A."/>
            <person name="Vicente V.A."/>
            <person name="Raittz R.T."/>
            <person name="Moreno L.F."/>
            <person name="De Souza E.M."/>
            <person name="Pedrosa F.O."/>
            <person name="Steffens M.B."/>
            <person name="Faoro H."/>
            <person name="Tadra-Sfeir M.Z."/>
            <person name="Najafzadeh M.J."/>
            <person name="Felipe M.S."/>
            <person name="Teixeira M."/>
            <person name="Sun J."/>
            <person name="Xi L."/>
            <person name="Gomes R."/>
            <person name="De Azevedo C.M."/>
            <person name="Salgado C.G."/>
            <person name="Da Silva M.B."/>
            <person name="Nascimento M.F."/>
            <person name="Queiroz-Telles F."/>
            <person name="Attili D.S."/>
            <person name="Gorbushina A."/>
        </authorList>
    </citation>
    <scope>NUCLEOTIDE SEQUENCE [LARGE SCALE GENOMIC DNA]</scope>
    <source>
        <strain evidence="2 3">CBS 125763</strain>
    </source>
</reference>
<dbReference type="Proteomes" id="UP000078343">
    <property type="component" value="Unassembled WGS sequence"/>
</dbReference>